<evidence type="ECO:0008006" key="3">
    <source>
        <dbReference type="Google" id="ProtNLM"/>
    </source>
</evidence>
<name>A0A532V1T7_UNCL8</name>
<gene>
    <name evidence="1" type="ORF">CEE37_05375</name>
</gene>
<comment type="caution">
    <text evidence="1">The sequence shown here is derived from an EMBL/GenBank/DDBJ whole genome shotgun (WGS) entry which is preliminary data.</text>
</comment>
<protein>
    <recommendedName>
        <fullName evidence="3">Outer membrane protein beta-barrel domain-containing protein</fullName>
    </recommendedName>
</protein>
<evidence type="ECO:0000313" key="2">
    <source>
        <dbReference type="Proteomes" id="UP000319619"/>
    </source>
</evidence>
<dbReference type="EMBL" id="NJBN01000003">
    <property type="protein sequence ID" value="TKJ41099.1"/>
    <property type="molecule type" value="Genomic_DNA"/>
</dbReference>
<evidence type="ECO:0000313" key="1">
    <source>
        <dbReference type="EMBL" id="TKJ41099.1"/>
    </source>
</evidence>
<dbReference type="Proteomes" id="UP000319619">
    <property type="component" value="Unassembled WGS sequence"/>
</dbReference>
<accession>A0A532V1T7</accession>
<proteinExistence type="predicted"/>
<reference evidence="1 2" key="1">
    <citation type="submission" date="2017-06" db="EMBL/GenBank/DDBJ databases">
        <title>Novel microbial phyla capable of carbon fixation and sulfur reduction in deep-sea sediments.</title>
        <authorList>
            <person name="Huang J."/>
            <person name="Baker B."/>
            <person name="Wang Y."/>
        </authorList>
    </citation>
    <scope>NUCLEOTIDE SEQUENCE [LARGE SCALE GENOMIC DNA]</scope>
    <source>
        <strain evidence="1">B3_LCP</strain>
    </source>
</reference>
<organism evidence="1 2">
    <name type="scientific">candidate division LCP-89 bacterium B3_LCP</name>
    <dbReference type="NCBI Taxonomy" id="2012998"/>
    <lineage>
        <taxon>Bacteria</taxon>
        <taxon>Pseudomonadati</taxon>
        <taxon>Bacteria division LCP-89</taxon>
    </lineage>
</organism>
<dbReference type="AlphaFoldDB" id="A0A532V1T7"/>
<sequence>MIPDVDFWADGPLDGVTMRKVIVCSLLLVLVVSSTVDAMKPVIWHQRLGISGSASALSPGSSDGDIFQASMGWGISALYWYKFQTQIVLRASYSKLKANDSYWAEKLAPGEVFNVWRVKAQLFTVSVEFRRMFPTDAMNFLYIGGGPDLFFFDTIQGKYEIYGSGLPQKGTLIDERVPALCGGAHITPGMFIVLNRKMYLDVGVQVHLLIDGIRNPYWLEPTFTLTYRIF</sequence>